<evidence type="ECO:0000313" key="3">
    <source>
        <dbReference type="EMBL" id="GIU44762.1"/>
    </source>
</evidence>
<keyword evidence="3" id="KW-0808">Transferase</keyword>
<accession>A0ABQ4PBH9</accession>
<keyword evidence="4" id="KW-1185">Reference proteome</keyword>
<dbReference type="EMBL" id="BPEY01000023">
    <property type="protein sequence ID" value="GIU44762.1"/>
    <property type="molecule type" value="Genomic_DNA"/>
</dbReference>
<evidence type="ECO:0000313" key="4">
    <source>
        <dbReference type="Proteomes" id="UP000887104"/>
    </source>
</evidence>
<sequence>MIPEIDLSQPEIPLKPYHWSELPNGPVIRESLENALTYWWPRIFGYYMLNLGPLSHKLDKPHLGVNRQYSLFSEVEAHIQGELNQLPIQNVSIDAVVMNFILEFEADPYRVLREVDRVLVSGGHLIIAGFNPLSPMFVGQVLPKYQNEIPWNGRFFTPSRVKDWLGLLGYQVVADERLIHHHLLTEIKSDNIWSHALKSWLPSTGSLYVLVAKKLESPLTPIQAKRKVKQPNWSTAPSAGRAGHVTKSSDEF</sequence>
<dbReference type="Pfam" id="PF08241">
    <property type="entry name" value="Methyltransf_11"/>
    <property type="match status" value="1"/>
</dbReference>
<dbReference type="Gene3D" id="3.40.50.150">
    <property type="entry name" value="Vaccinia Virus protein VP39"/>
    <property type="match status" value="1"/>
</dbReference>
<comment type="caution">
    <text evidence="3">The sequence shown here is derived from an EMBL/GenBank/DDBJ whole genome shotgun (WGS) entry which is preliminary data.</text>
</comment>
<dbReference type="InterPro" id="IPR013216">
    <property type="entry name" value="Methyltransf_11"/>
</dbReference>
<gene>
    <name evidence="3" type="ORF">TUM4438_16710</name>
</gene>
<evidence type="ECO:0000259" key="2">
    <source>
        <dbReference type="Pfam" id="PF08241"/>
    </source>
</evidence>
<proteinExistence type="predicted"/>
<feature type="domain" description="Methyltransferase type 11" evidence="2">
    <location>
        <begin position="79"/>
        <end position="127"/>
    </location>
</feature>
<feature type="region of interest" description="Disordered" evidence="1">
    <location>
        <begin position="226"/>
        <end position="252"/>
    </location>
</feature>
<dbReference type="InterPro" id="IPR029063">
    <property type="entry name" value="SAM-dependent_MTases_sf"/>
</dbReference>
<keyword evidence="3" id="KW-0489">Methyltransferase</keyword>
<reference evidence="3" key="1">
    <citation type="submission" date="2021-05" db="EMBL/GenBank/DDBJ databases">
        <title>Molecular characterization for Shewanella algae harboring chromosomal blaOXA-55-like strains isolated from clinical and environment sample.</title>
        <authorList>
            <person name="Ohama Y."/>
            <person name="Aoki K."/>
            <person name="Harada S."/>
            <person name="Moriya K."/>
            <person name="Ishii Y."/>
            <person name="Tateda K."/>
        </authorList>
    </citation>
    <scope>NUCLEOTIDE SEQUENCE</scope>
    <source>
        <strain evidence="3">JCM 11563</strain>
    </source>
</reference>
<evidence type="ECO:0000256" key="1">
    <source>
        <dbReference type="SAM" id="MobiDB-lite"/>
    </source>
</evidence>
<dbReference type="SUPFAM" id="SSF53335">
    <property type="entry name" value="S-adenosyl-L-methionine-dependent methyltransferases"/>
    <property type="match status" value="1"/>
</dbReference>
<dbReference type="Proteomes" id="UP000887104">
    <property type="component" value="Unassembled WGS sequence"/>
</dbReference>
<dbReference type="GO" id="GO:0008168">
    <property type="term" value="F:methyltransferase activity"/>
    <property type="evidence" value="ECO:0007669"/>
    <property type="project" value="UniProtKB-KW"/>
</dbReference>
<organism evidence="3 4">
    <name type="scientific">Shewanella sairae</name>
    <dbReference type="NCBI Taxonomy" id="190310"/>
    <lineage>
        <taxon>Bacteria</taxon>
        <taxon>Pseudomonadati</taxon>
        <taxon>Pseudomonadota</taxon>
        <taxon>Gammaproteobacteria</taxon>
        <taxon>Alteromonadales</taxon>
        <taxon>Shewanellaceae</taxon>
        <taxon>Shewanella</taxon>
    </lineage>
</organism>
<name>A0ABQ4PBH9_9GAMM</name>
<protein>
    <submittedName>
        <fullName evidence="3">Type 11 methyltransferase</fullName>
    </submittedName>
</protein>
<dbReference type="GO" id="GO:0032259">
    <property type="term" value="P:methylation"/>
    <property type="evidence" value="ECO:0007669"/>
    <property type="project" value="UniProtKB-KW"/>
</dbReference>